<sequence length="59" mass="6353">MGRSLFYTFLIAPHGPCRHRDAGFPKVFCAKEKPAGTRVPAGIRGGRQCPCGTPKPVDV</sequence>
<proteinExistence type="predicted"/>
<comment type="caution">
    <text evidence="1">The sequence shown here is derived from an EMBL/GenBank/DDBJ whole genome shotgun (WGS) entry which is preliminary data.</text>
</comment>
<gene>
    <name evidence="1" type="ORF">TH25_14580</name>
</gene>
<dbReference type="AlphaFoldDB" id="A0A367X3X7"/>
<evidence type="ECO:0000313" key="2">
    <source>
        <dbReference type="Proteomes" id="UP000252517"/>
    </source>
</evidence>
<protein>
    <submittedName>
        <fullName evidence="1">Uncharacterized protein</fullName>
    </submittedName>
</protein>
<name>A0A367X3X7_9PROT</name>
<evidence type="ECO:0000313" key="1">
    <source>
        <dbReference type="EMBL" id="RCK48287.1"/>
    </source>
</evidence>
<accession>A0A367X3X7</accession>
<dbReference type="Proteomes" id="UP000252517">
    <property type="component" value="Unassembled WGS sequence"/>
</dbReference>
<reference evidence="1 2" key="1">
    <citation type="submission" date="2014-07" db="EMBL/GenBank/DDBJ databases">
        <title>Draft genome sequence of Thalassospira profundimaris S25-3-2.</title>
        <authorList>
            <person name="Lai Q."/>
            <person name="Shao Z."/>
        </authorList>
    </citation>
    <scope>NUCLEOTIDE SEQUENCE [LARGE SCALE GENOMIC DNA]</scope>
    <source>
        <strain evidence="1 2">S25-3-2</strain>
    </source>
</reference>
<dbReference type="EMBL" id="JPWH01000011">
    <property type="protein sequence ID" value="RCK48287.1"/>
    <property type="molecule type" value="Genomic_DNA"/>
</dbReference>
<organism evidence="1 2">
    <name type="scientific">Thalassospira profundimaris</name>
    <dbReference type="NCBI Taxonomy" id="502049"/>
    <lineage>
        <taxon>Bacteria</taxon>
        <taxon>Pseudomonadati</taxon>
        <taxon>Pseudomonadota</taxon>
        <taxon>Alphaproteobacteria</taxon>
        <taxon>Rhodospirillales</taxon>
        <taxon>Thalassospiraceae</taxon>
        <taxon>Thalassospira</taxon>
    </lineage>
</organism>